<accession>G7JGY5</accession>
<dbReference type="EnsemblPlants" id="AES86578">
    <property type="protein sequence ID" value="AES86578"/>
    <property type="gene ID" value="MTR_4g010220"/>
</dbReference>
<keyword evidence="1" id="KW-1133">Transmembrane helix</keyword>
<evidence type="ECO:0000313" key="2">
    <source>
        <dbReference type="EMBL" id="AES86578.1"/>
    </source>
</evidence>
<keyword evidence="1" id="KW-0472">Membrane</keyword>
<keyword evidence="4" id="KW-1185">Reference proteome</keyword>
<dbReference type="EMBL" id="CM001220">
    <property type="protein sequence ID" value="AES86578.1"/>
    <property type="molecule type" value="Genomic_DNA"/>
</dbReference>
<dbReference type="Proteomes" id="UP000002051">
    <property type="component" value="Chromosome 4"/>
</dbReference>
<dbReference type="PaxDb" id="3880-AES86578"/>
<sequence length="75" mass="7615">MSSSAIIAANSSSCVAALVRVSSYTFAAIDIAVSICVSAGIYIAGCSLIGAATTMLVKQNGDNHMLETSHHSPVK</sequence>
<reference evidence="2 4" key="1">
    <citation type="journal article" date="2011" name="Nature">
        <title>The Medicago genome provides insight into the evolution of rhizobial symbioses.</title>
        <authorList>
            <person name="Young N.D."/>
            <person name="Debelle F."/>
            <person name="Oldroyd G.E."/>
            <person name="Geurts R."/>
            <person name="Cannon S.B."/>
            <person name="Udvardi M.K."/>
            <person name="Benedito V.A."/>
            <person name="Mayer K.F."/>
            <person name="Gouzy J."/>
            <person name="Schoof H."/>
            <person name="Van de Peer Y."/>
            <person name="Proost S."/>
            <person name="Cook D.R."/>
            <person name="Meyers B.C."/>
            <person name="Spannagl M."/>
            <person name="Cheung F."/>
            <person name="De Mita S."/>
            <person name="Krishnakumar V."/>
            <person name="Gundlach H."/>
            <person name="Zhou S."/>
            <person name="Mudge J."/>
            <person name="Bharti A.K."/>
            <person name="Murray J.D."/>
            <person name="Naoumkina M.A."/>
            <person name="Rosen B."/>
            <person name="Silverstein K.A."/>
            <person name="Tang H."/>
            <person name="Rombauts S."/>
            <person name="Zhao P.X."/>
            <person name="Zhou P."/>
            <person name="Barbe V."/>
            <person name="Bardou P."/>
            <person name="Bechner M."/>
            <person name="Bellec A."/>
            <person name="Berger A."/>
            <person name="Berges H."/>
            <person name="Bidwell S."/>
            <person name="Bisseling T."/>
            <person name="Choisne N."/>
            <person name="Couloux A."/>
            <person name="Denny R."/>
            <person name="Deshpande S."/>
            <person name="Dai X."/>
            <person name="Doyle J.J."/>
            <person name="Dudez A.M."/>
            <person name="Farmer A.D."/>
            <person name="Fouteau S."/>
            <person name="Franken C."/>
            <person name="Gibelin C."/>
            <person name="Gish J."/>
            <person name="Goldstein S."/>
            <person name="Gonzalez A.J."/>
            <person name="Green P.J."/>
            <person name="Hallab A."/>
            <person name="Hartog M."/>
            <person name="Hua A."/>
            <person name="Humphray S.J."/>
            <person name="Jeong D.H."/>
            <person name="Jing Y."/>
            <person name="Jocker A."/>
            <person name="Kenton S.M."/>
            <person name="Kim D.J."/>
            <person name="Klee K."/>
            <person name="Lai H."/>
            <person name="Lang C."/>
            <person name="Lin S."/>
            <person name="Macmil S.L."/>
            <person name="Magdelenat G."/>
            <person name="Matthews L."/>
            <person name="McCorrison J."/>
            <person name="Monaghan E.L."/>
            <person name="Mun J.H."/>
            <person name="Najar F.Z."/>
            <person name="Nicholson C."/>
            <person name="Noirot C."/>
            <person name="O'Bleness M."/>
            <person name="Paule C.R."/>
            <person name="Poulain J."/>
            <person name="Prion F."/>
            <person name="Qin B."/>
            <person name="Qu C."/>
            <person name="Retzel E.F."/>
            <person name="Riddle C."/>
            <person name="Sallet E."/>
            <person name="Samain S."/>
            <person name="Samson N."/>
            <person name="Sanders I."/>
            <person name="Saurat O."/>
            <person name="Scarpelli C."/>
            <person name="Schiex T."/>
            <person name="Segurens B."/>
            <person name="Severin A.J."/>
            <person name="Sherrier D.J."/>
            <person name="Shi R."/>
            <person name="Sims S."/>
            <person name="Singer S.R."/>
            <person name="Sinharoy S."/>
            <person name="Sterck L."/>
            <person name="Viollet A."/>
            <person name="Wang B.B."/>
            <person name="Wang K."/>
            <person name="Wang M."/>
            <person name="Wang X."/>
            <person name="Warfsmann J."/>
            <person name="Weissenbach J."/>
            <person name="White D.D."/>
            <person name="White J.D."/>
            <person name="Wiley G.B."/>
            <person name="Wincker P."/>
            <person name="Xing Y."/>
            <person name="Yang L."/>
            <person name="Yao Z."/>
            <person name="Ying F."/>
            <person name="Zhai J."/>
            <person name="Zhou L."/>
            <person name="Zuber A."/>
            <person name="Denarie J."/>
            <person name="Dixon R.A."/>
            <person name="May G.D."/>
            <person name="Schwartz D.C."/>
            <person name="Rogers J."/>
            <person name="Quetier F."/>
            <person name="Town C.D."/>
            <person name="Roe B.A."/>
        </authorList>
    </citation>
    <scope>NUCLEOTIDE SEQUENCE [LARGE SCALE GENOMIC DNA]</scope>
    <source>
        <strain evidence="2">A17</strain>
        <strain evidence="3 4">cv. Jemalong A17</strain>
    </source>
</reference>
<evidence type="ECO:0000313" key="4">
    <source>
        <dbReference type="Proteomes" id="UP000002051"/>
    </source>
</evidence>
<reference evidence="3" key="3">
    <citation type="submission" date="2015-04" db="UniProtKB">
        <authorList>
            <consortium name="EnsemblPlants"/>
        </authorList>
    </citation>
    <scope>IDENTIFICATION</scope>
    <source>
        <strain evidence="3">cv. Jemalong A17</strain>
    </source>
</reference>
<gene>
    <name evidence="2" type="ordered locus">MTR_4g010220</name>
</gene>
<evidence type="ECO:0000313" key="3">
    <source>
        <dbReference type="EnsemblPlants" id="AES86578"/>
    </source>
</evidence>
<proteinExistence type="predicted"/>
<dbReference type="AlphaFoldDB" id="G7JGY5"/>
<reference evidence="2 4" key="2">
    <citation type="journal article" date="2014" name="BMC Genomics">
        <title>An improved genome release (version Mt4.0) for the model legume Medicago truncatula.</title>
        <authorList>
            <person name="Tang H."/>
            <person name="Krishnakumar V."/>
            <person name="Bidwell S."/>
            <person name="Rosen B."/>
            <person name="Chan A."/>
            <person name="Zhou S."/>
            <person name="Gentzbittel L."/>
            <person name="Childs K.L."/>
            <person name="Yandell M."/>
            <person name="Gundlach H."/>
            <person name="Mayer K.F."/>
            <person name="Schwartz D.C."/>
            <person name="Town C.D."/>
        </authorList>
    </citation>
    <scope>GENOME REANNOTATION</scope>
    <source>
        <strain evidence="3 4">cv. Jemalong A17</strain>
    </source>
</reference>
<protein>
    <submittedName>
        <fullName evidence="2">Transmembrane protein, putative</fullName>
    </submittedName>
</protein>
<evidence type="ECO:0000256" key="1">
    <source>
        <dbReference type="SAM" id="Phobius"/>
    </source>
</evidence>
<name>G7JGY5_MEDTR</name>
<keyword evidence="1 2" id="KW-0812">Transmembrane</keyword>
<organism evidence="2 4">
    <name type="scientific">Medicago truncatula</name>
    <name type="common">Barrel medic</name>
    <name type="synonym">Medicago tribuloides</name>
    <dbReference type="NCBI Taxonomy" id="3880"/>
    <lineage>
        <taxon>Eukaryota</taxon>
        <taxon>Viridiplantae</taxon>
        <taxon>Streptophyta</taxon>
        <taxon>Embryophyta</taxon>
        <taxon>Tracheophyta</taxon>
        <taxon>Spermatophyta</taxon>
        <taxon>Magnoliopsida</taxon>
        <taxon>eudicotyledons</taxon>
        <taxon>Gunneridae</taxon>
        <taxon>Pentapetalae</taxon>
        <taxon>rosids</taxon>
        <taxon>fabids</taxon>
        <taxon>Fabales</taxon>
        <taxon>Fabaceae</taxon>
        <taxon>Papilionoideae</taxon>
        <taxon>50 kb inversion clade</taxon>
        <taxon>NPAAA clade</taxon>
        <taxon>Hologalegina</taxon>
        <taxon>IRL clade</taxon>
        <taxon>Trifolieae</taxon>
        <taxon>Medicago</taxon>
    </lineage>
</organism>
<feature type="transmembrane region" description="Helical" evidence="1">
    <location>
        <begin position="26"/>
        <end position="57"/>
    </location>
</feature>
<dbReference type="HOGENOM" id="CLU_2674808_0_0_1"/>